<sequence>MSRLSTFALHSISWLVLAGGLTFTSVAALSQKQQQDERAVQEFSTLADRLTLKLRERLSGYSLLTRSSAALFNASTMVTPADWQQFAARIKSGQSLDGIDSLGFARFISEQERHTHNATLKKNNIAGYTISPPGKRDNYGYVLYQANLNNIASLPSGLDLLTKPPLRLAMERAAETKKTIMSGKLHTATGTPSVMVLFDAVFKESGQAEQALYGWVFAIMNVNDMLSNILTGLPHPHSQWLSVKVYDGNNAAPAALVYQQGEAADTVSPLQQQRVIDLNGHQWLLVLDSLKPAAFTDNVPTLLTLTAGFALTLLLVLLLRTSLNTRIRATQLAEQLSEDIRRQETRFNQLENRFKTIASRVPGMIFEFRLQSNGHSSFPYASDGIHRLYGIHPEQVKKNAAPVFDAVHSDDMEELINSMHHSAHTLTPWRHEFRITSNDGRTRWLQGDALPQREESGATNWCGVITDMTYRKEAELALKSANNQTRHFREALDHVSSFIYMKDSRFRYIYANRAALEQFGCNSTTLIGGQDEQFFSSEVAHALRESDNRVLAGESLSEEVEIMGKDGRRIVYMDVKTPIFDDPEQQEIIGLIGIRTDITLLKNSEQQLRQLAHFDPLTKLHNRVLLSDRLNQAMSQARRHQQCLAVAYLDLDGFKAINDTHGHNAGDKLLMTVAARMKDVIREGDTLARVGGDEFVAILLDLKDTHHCKPQLSRLLQAAAKPVDMDGLELKVTASLGVTFYPQPEELEPDQLLRQADQAMYQAKLSGKNRYHLFDTEQDRDMRTHHESLEHIRHALHNGEFVLYYQPKVNMRTGQLVGAEALIRWQHPQQGLLTPAHFLPAIEEHPMAIEVGNWVIDAALQQIREWRNQGLELVVSVNLGARQLRQSDFVERLQQLLGHYPDINPAWLELEVLETSTLGDLAQISERLRRCRQLGLNISLDDFGTGYSSLTYLKQLPAGMVKVDQSFVRDILEDPEDLTILDGVISLARAFGRSVIAEGVETIQHGDMLLRIGCELAQGYGIAHPMPAADIPKWASAWKPAPHWASLAKTDRNMLPLLYAGIEQMAWIESMRSALDHPGTPWPQLSREHSRFETWYRQCSTEERAPLTRLSGLHQQLHELASRLHASHQAGQEQQASDEFQELCQLHRQLTAELERVLTPSSRSHHPAGIRPRLRTV</sequence>
<dbReference type="SMART" id="SM00086">
    <property type="entry name" value="PAC"/>
    <property type="match status" value="2"/>
</dbReference>
<feature type="domain" description="PAC" evidence="9">
    <location>
        <begin position="556"/>
        <end position="610"/>
    </location>
</feature>
<feature type="domain" description="GGDEF" evidence="12">
    <location>
        <begin position="642"/>
        <end position="776"/>
    </location>
</feature>
<dbReference type="InterPro" id="IPR006189">
    <property type="entry name" value="CHASE_dom"/>
</dbReference>
<dbReference type="PROSITE" id="PS50839">
    <property type="entry name" value="CHASE"/>
    <property type="match status" value="1"/>
</dbReference>
<dbReference type="PROSITE" id="PS50007">
    <property type="entry name" value="PIPLC_X_DOMAIN"/>
    <property type="match status" value="1"/>
</dbReference>
<dbReference type="Gene3D" id="3.20.20.450">
    <property type="entry name" value="EAL domain"/>
    <property type="match status" value="1"/>
</dbReference>
<dbReference type="CDD" id="cd01948">
    <property type="entry name" value="EAL"/>
    <property type="match status" value="1"/>
</dbReference>
<dbReference type="InterPro" id="IPR000014">
    <property type="entry name" value="PAS"/>
</dbReference>
<dbReference type="Proteomes" id="UP000295058">
    <property type="component" value="Unassembled WGS sequence"/>
</dbReference>
<dbReference type="Gene3D" id="1.20.120.30">
    <property type="entry name" value="Aspartate receptor, ligand-binding domain"/>
    <property type="match status" value="1"/>
</dbReference>
<keyword evidence="3" id="KW-0812">Transmembrane</keyword>
<evidence type="ECO:0000256" key="6">
    <source>
        <dbReference type="SAM" id="Coils"/>
    </source>
</evidence>
<evidence type="ECO:0000313" key="13">
    <source>
        <dbReference type="EMBL" id="OYD24938.1"/>
    </source>
</evidence>
<dbReference type="SMART" id="SM00267">
    <property type="entry name" value="GGDEF"/>
    <property type="match status" value="1"/>
</dbReference>
<dbReference type="InterPro" id="IPR013655">
    <property type="entry name" value="PAS_fold_3"/>
</dbReference>
<comment type="cofactor">
    <cofactor evidence="1">
        <name>Mg(2+)</name>
        <dbReference type="ChEBI" id="CHEBI:18420"/>
    </cofactor>
</comment>
<dbReference type="Pfam" id="PF00563">
    <property type="entry name" value="EAL"/>
    <property type="match status" value="1"/>
</dbReference>
<dbReference type="GO" id="GO:0003824">
    <property type="term" value="F:catalytic activity"/>
    <property type="evidence" value="ECO:0007669"/>
    <property type="project" value="UniProtKB-ARBA"/>
</dbReference>
<dbReference type="InterPro" id="IPR035919">
    <property type="entry name" value="EAL_sf"/>
</dbReference>
<keyword evidence="6" id="KW-0175">Coiled coil</keyword>
<keyword evidence="5" id="KW-0472">Membrane</keyword>
<dbReference type="FunFam" id="3.30.70.270:FF:000001">
    <property type="entry name" value="Diguanylate cyclase domain protein"/>
    <property type="match status" value="1"/>
</dbReference>
<dbReference type="InterPro" id="IPR000700">
    <property type="entry name" value="PAS-assoc_C"/>
</dbReference>
<dbReference type="InterPro" id="IPR001610">
    <property type="entry name" value="PAC"/>
</dbReference>
<feature type="region of interest" description="Disordered" evidence="7">
    <location>
        <begin position="1157"/>
        <end position="1177"/>
    </location>
</feature>
<dbReference type="InterPro" id="IPR035965">
    <property type="entry name" value="PAS-like_dom_sf"/>
</dbReference>
<dbReference type="AlphaFoldDB" id="A0A235CK16"/>
<dbReference type="NCBIfam" id="TIGR00229">
    <property type="entry name" value="sensory_box"/>
    <property type="match status" value="2"/>
</dbReference>
<dbReference type="CDD" id="cd00130">
    <property type="entry name" value="PAS"/>
    <property type="match status" value="2"/>
</dbReference>
<dbReference type="GO" id="GO:0016020">
    <property type="term" value="C:membrane"/>
    <property type="evidence" value="ECO:0007669"/>
    <property type="project" value="UniProtKB-SubCell"/>
</dbReference>
<evidence type="ECO:0000256" key="5">
    <source>
        <dbReference type="ARBA" id="ARBA00023136"/>
    </source>
</evidence>
<dbReference type="PROSITE" id="PS50883">
    <property type="entry name" value="EAL"/>
    <property type="match status" value="1"/>
</dbReference>
<dbReference type="GO" id="GO:0007165">
    <property type="term" value="P:signal transduction"/>
    <property type="evidence" value="ECO:0007669"/>
    <property type="project" value="UniProtKB-ARBA"/>
</dbReference>
<dbReference type="SMART" id="SM00091">
    <property type="entry name" value="PAS"/>
    <property type="match status" value="2"/>
</dbReference>
<evidence type="ECO:0000256" key="3">
    <source>
        <dbReference type="ARBA" id="ARBA00022692"/>
    </source>
</evidence>
<dbReference type="Gene3D" id="3.30.450.20">
    <property type="entry name" value="PAS domain"/>
    <property type="match status" value="2"/>
</dbReference>
<dbReference type="PANTHER" id="PTHR44757:SF2">
    <property type="entry name" value="BIOFILM ARCHITECTURE MAINTENANCE PROTEIN MBAA"/>
    <property type="match status" value="1"/>
</dbReference>
<feature type="compositionally biased region" description="Basic residues" evidence="7">
    <location>
        <begin position="1163"/>
        <end position="1177"/>
    </location>
</feature>
<gene>
    <name evidence="13" type="ORF">B6S09_06970</name>
    <name evidence="14" type="ORF">LY04_01344</name>
</gene>
<dbReference type="EMBL" id="SODO01000004">
    <property type="protein sequence ID" value="TDW59703.1"/>
    <property type="molecule type" value="Genomic_DNA"/>
</dbReference>
<evidence type="ECO:0000313" key="14">
    <source>
        <dbReference type="EMBL" id="TDW59703.1"/>
    </source>
</evidence>
<dbReference type="EMBL" id="NQJF01000005">
    <property type="protein sequence ID" value="OYD24938.1"/>
    <property type="molecule type" value="Genomic_DNA"/>
</dbReference>
<dbReference type="SUPFAM" id="SSF55073">
    <property type="entry name" value="Nucleotide cyclase"/>
    <property type="match status" value="1"/>
</dbReference>
<feature type="domain" description="PAS" evidence="8">
    <location>
        <begin position="350"/>
        <end position="426"/>
    </location>
</feature>
<evidence type="ECO:0000259" key="10">
    <source>
        <dbReference type="PROSITE" id="PS50839"/>
    </source>
</evidence>
<dbReference type="OrthoDB" id="8553030at2"/>
<evidence type="ECO:0000259" key="11">
    <source>
        <dbReference type="PROSITE" id="PS50883"/>
    </source>
</evidence>
<dbReference type="Pfam" id="PF08447">
    <property type="entry name" value="PAS_3"/>
    <property type="match status" value="1"/>
</dbReference>
<evidence type="ECO:0000259" key="8">
    <source>
        <dbReference type="PROSITE" id="PS50112"/>
    </source>
</evidence>
<dbReference type="InterPro" id="IPR013656">
    <property type="entry name" value="PAS_4"/>
</dbReference>
<evidence type="ECO:0000259" key="12">
    <source>
        <dbReference type="PROSITE" id="PS50887"/>
    </source>
</evidence>
<organism evidence="13 15">
    <name type="scientific">Oceanimonas baumannii</name>
    <dbReference type="NCBI Taxonomy" id="129578"/>
    <lineage>
        <taxon>Bacteria</taxon>
        <taxon>Pseudomonadati</taxon>
        <taxon>Pseudomonadota</taxon>
        <taxon>Gammaproteobacteria</taxon>
        <taxon>Aeromonadales</taxon>
        <taxon>Aeromonadaceae</taxon>
        <taxon>Oceanimonas</taxon>
    </lineage>
</organism>
<dbReference type="SUPFAM" id="SSF55785">
    <property type="entry name" value="PYP-like sensor domain (PAS domain)"/>
    <property type="match status" value="2"/>
</dbReference>
<reference evidence="13 15" key="1">
    <citation type="submission" date="2017-08" db="EMBL/GenBank/DDBJ databases">
        <title>Draft Genome Sequence of the Marine Bacterium Oceanimonas baumannii ATCC 700832.</title>
        <authorList>
            <person name="Mcclelland W.D."/>
            <person name="Brennan M.A."/>
            <person name="Trachtenberg A.M."/>
            <person name="Maclea K.S."/>
        </authorList>
    </citation>
    <scope>NUCLEOTIDE SEQUENCE [LARGE SCALE GENOMIC DNA]</scope>
    <source>
        <strain evidence="13 15">ATCC 700832</strain>
    </source>
</reference>
<dbReference type="SMART" id="SM01079">
    <property type="entry name" value="CHASE"/>
    <property type="match status" value="1"/>
</dbReference>
<dbReference type="PROSITE" id="PS50113">
    <property type="entry name" value="PAC"/>
    <property type="match status" value="2"/>
</dbReference>
<dbReference type="InterPro" id="IPR042240">
    <property type="entry name" value="CHASE_sf"/>
</dbReference>
<protein>
    <submittedName>
        <fullName evidence="13 14">Diguanylate cyclase</fullName>
    </submittedName>
</protein>
<dbReference type="InterPro" id="IPR001633">
    <property type="entry name" value="EAL_dom"/>
</dbReference>
<evidence type="ECO:0000313" key="15">
    <source>
        <dbReference type="Proteomes" id="UP000243640"/>
    </source>
</evidence>
<dbReference type="InterPro" id="IPR052155">
    <property type="entry name" value="Biofilm_reg_signaling"/>
</dbReference>
<evidence type="ECO:0000313" key="16">
    <source>
        <dbReference type="Proteomes" id="UP000295058"/>
    </source>
</evidence>
<comment type="caution">
    <text evidence="13">The sequence shown here is derived from an EMBL/GenBank/DDBJ whole genome shotgun (WGS) entry which is preliminary data.</text>
</comment>
<proteinExistence type="predicted"/>
<accession>A0A235CK16</accession>
<evidence type="ECO:0000259" key="9">
    <source>
        <dbReference type="PROSITE" id="PS50113"/>
    </source>
</evidence>
<dbReference type="Gene3D" id="3.30.450.350">
    <property type="entry name" value="CHASE domain"/>
    <property type="match status" value="1"/>
</dbReference>
<feature type="coiled-coil region" evidence="6">
    <location>
        <begin position="326"/>
        <end position="353"/>
    </location>
</feature>
<dbReference type="InterPro" id="IPR000160">
    <property type="entry name" value="GGDEF_dom"/>
</dbReference>
<dbReference type="PROSITE" id="PS50887">
    <property type="entry name" value="GGDEF"/>
    <property type="match status" value="1"/>
</dbReference>
<dbReference type="SUPFAM" id="SSF141868">
    <property type="entry name" value="EAL domain-like"/>
    <property type="match status" value="1"/>
</dbReference>
<dbReference type="SMART" id="SM00052">
    <property type="entry name" value="EAL"/>
    <property type="match status" value="1"/>
</dbReference>
<dbReference type="Proteomes" id="UP000243640">
    <property type="component" value="Unassembled WGS sequence"/>
</dbReference>
<dbReference type="PROSITE" id="PS50112">
    <property type="entry name" value="PAS"/>
    <property type="match status" value="2"/>
</dbReference>
<dbReference type="Pfam" id="PF00990">
    <property type="entry name" value="GGDEF"/>
    <property type="match status" value="1"/>
</dbReference>
<evidence type="ECO:0000256" key="2">
    <source>
        <dbReference type="ARBA" id="ARBA00004370"/>
    </source>
</evidence>
<dbReference type="Pfam" id="PF08448">
    <property type="entry name" value="PAS_4"/>
    <property type="match status" value="1"/>
</dbReference>
<feature type="domain" description="PAS" evidence="8">
    <location>
        <begin position="484"/>
        <end position="554"/>
    </location>
</feature>
<dbReference type="CDD" id="cd01949">
    <property type="entry name" value="GGDEF"/>
    <property type="match status" value="1"/>
</dbReference>
<dbReference type="Pfam" id="PF03924">
    <property type="entry name" value="CHASE"/>
    <property type="match status" value="1"/>
</dbReference>
<dbReference type="RefSeq" id="WP_094277789.1">
    <property type="nucleotide sequence ID" value="NZ_NQJF01000005.1"/>
</dbReference>
<name>A0A235CK16_9GAMM</name>
<feature type="domain" description="CHASE" evidence="10">
    <location>
        <begin position="157"/>
        <end position="286"/>
    </location>
</feature>
<dbReference type="InterPro" id="IPR043128">
    <property type="entry name" value="Rev_trsase/Diguanyl_cyclase"/>
</dbReference>
<feature type="domain" description="PAC" evidence="9">
    <location>
        <begin position="429"/>
        <end position="480"/>
    </location>
</feature>
<dbReference type="PANTHER" id="PTHR44757">
    <property type="entry name" value="DIGUANYLATE CYCLASE DGCP"/>
    <property type="match status" value="1"/>
</dbReference>
<comment type="subcellular location">
    <subcellularLocation>
        <location evidence="2">Membrane</location>
    </subcellularLocation>
</comment>
<evidence type="ECO:0000256" key="7">
    <source>
        <dbReference type="SAM" id="MobiDB-lite"/>
    </source>
</evidence>
<feature type="domain" description="EAL" evidence="11">
    <location>
        <begin position="785"/>
        <end position="1039"/>
    </location>
</feature>
<evidence type="ECO:0000256" key="1">
    <source>
        <dbReference type="ARBA" id="ARBA00001946"/>
    </source>
</evidence>
<evidence type="ECO:0000256" key="4">
    <source>
        <dbReference type="ARBA" id="ARBA00022989"/>
    </source>
</evidence>
<reference evidence="14 16" key="2">
    <citation type="submission" date="2019-03" db="EMBL/GenBank/DDBJ databases">
        <title>Genomic Encyclopedia of Archaeal and Bacterial Type Strains, Phase II (KMG-II): from individual species to whole genera.</title>
        <authorList>
            <person name="Goeker M."/>
        </authorList>
    </citation>
    <scope>NUCLEOTIDE SEQUENCE [LARGE SCALE GENOMIC DNA]</scope>
    <source>
        <strain evidence="14 16">DSM 15594</strain>
    </source>
</reference>
<dbReference type="Gene3D" id="3.30.70.270">
    <property type="match status" value="1"/>
</dbReference>
<dbReference type="InterPro" id="IPR029787">
    <property type="entry name" value="Nucleotide_cyclase"/>
</dbReference>
<keyword evidence="16" id="KW-1185">Reference proteome</keyword>
<dbReference type="NCBIfam" id="TIGR00254">
    <property type="entry name" value="GGDEF"/>
    <property type="match status" value="1"/>
</dbReference>
<keyword evidence="4" id="KW-1133">Transmembrane helix</keyword>